<sequence>MTHIFNRLPSEYTDRLFCCYANKDRELLVARITNIPGWRLERVVFPGERFLFEAPSSAILEIHRNSPNGPTCSESLPCAYLNVAGFGKSSGAAAVSSVNVSSIPHRAVPPQTTLKI</sequence>
<dbReference type="AlphaFoldDB" id="A0A6B3NEA3"/>
<comment type="caution">
    <text evidence="1">The sequence shown here is derived from an EMBL/GenBank/DDBJ whole genome shotgun (WGS) entry which is preliminary data.</text>
</comment>
<dbReference type="EMBL" id="JAAHFQ010000154">
    <property type="protein sequence ID" value="NER27971.1"/>
    <property type="molecule type" value="Genomic_DNA"/>
</dbReference>
<name>A0A6B3NEA3_9CYAN</name>
<dbReference type="InterPro" id="IPR014964">
    <property type="entry name" value="DUF1830"/>
</dbReference>
<dbReference type="Pfam" id="PF08865">
    <property type="entry name" value="DUF1830"/>
    <property type="match status" value="1"/>
</dbReference>
<evidence type="ECO:0000313" key="1">
    <source>
        <dbReference type="EMBL" id="NER27971.1"/>
    </source>
</evidence>
<proteinExistence type="predicted"/>
<organism evidence="1">
    <name type="scientific">Symploca sp. SIO1C4</name>
    <dbReference type="NCBI Taxonomy" id="2607765"/>
    <lineage>
        <taxon>Bacteria</taxon>
        <taxon>Bacillati</taxon>
        <taxon>Cyanobacteriota</taxon>
        <taxon>Cyanophyceae</taxon>
        <taxon>Coleofasciculales</taxon>
        <taxon>Coleofasciculaceae</taxon>
        <taxon>Symploca</taxon>
    </lineage>
</organism>
<protein>
    <submittedName>
        <fullName evidence="1">DUF1830 domain-containing protein</fullName>
    </submittedName>
</protein>
<reference evidence="1" key="1">
    <citation type="submission" date="2019-11" db="EMBL/GenBank/DDBJ databases">
        <title>Genomic insights into an expanded diversity of filamentous marine cyanobacteria reveals the extraordinary biosynthetic potential of Moorea and Okeania.</title>
        <authorList>
            <person name="Ferreira Leao T."/>
            <person name="Wang M."/>
            <person name="Moss N."/>
            <person name="Da Silva R."/>
            <person name="Sanders J."/>
            <person name="Nurk S."/>
            <person name="Gurevich A."/>
            <person name="Humphrey G."/>
            <person name="Reher R."/>
            <person name="Zhu Q."/>
            <person name="Belda-Ferre P."/>
            <person name="Glukhov E."/>
            <person name="Rex R."/>
            <person name="Dorrestein P.C."/>
            <person name="Knight R."/>
            <person name="Pevzner P."/>
            <person name="Gerwick W.H."/>
            <person name="Gerwick L."/>
        </authorList>
    </citation>
    <scope>NUCLEOTIDE SEQUENCE</scope>
    <source>
        <strain evidence="1">SIO1C4</strain>
    </source>
</reference>
<gene>
    <name evidence="1" type="ORF">F6J89_10115</name>
</gene>
<accession>A0A6B3NEA3</accession>